<comment type="caution">
    <text evidence="1">The sequence shown here is derived from an EMBL/GenBank/DDBJ whole genome shotgun (WGS) entry which is preliminary data.</text>
</comment>
<organism evidence="1 2">
    <name type="scientific">Macrophomina phaseolina (strain MS6)</name>
    <name type="common">Charcoal rot fungus</name>
    <dbReference type="NCBI Taxonomy" id="1126212"/>
    <lineage>
        <taxon>Eukaryota</taxon>
        <taxon>Fungi</taxon>
        <taxon>Dikarya</taxon>
        <taxon>Ascomycota</taxon>
        <taxon>Pezizomycotina</taxon>
        <taxon>Dothideomycetes</taxon>
        <taxon>Dothideomycetes incertae sedis</taxon>
        <taxon>Botryosphaeriales</taxon>
        <taxon>Botryosphaeriaceae</taxon>
        <taxon>Macrophomina</taxon>
    </lineage>
</organism>
<dbReference type="InParanoid" id="K2R4T1"/>
<proteinExistence type="predicted"/>
<name>K2R4T1_MACPH</name>
<dbReference type="EMBL" id="AHHD01000249">
    <property type="protein sequence ID" value="EKG17401.1"/>
    <property type="molecule type" value="Genomic_DNA"/>
</dbReference>
<evidence type="ECO:0000313" key="2">
    <source>
        <dbReference type="Proteomes" id="UP000007129"/>
    </source>
</evidence>
<gene>
    <name evidence="1" type="ORF">MPH_05469</name>
</gene>
<reference evidence="1 2" key="1">
    <citation type="journal article" date="2012" name="BMC Genomics">
        <title>Tools to kill: Genome of one of the most destructive plant pathogenic fungi Macrophomina phaseolina.</title>
        <authorList>
            <person name="Islam M.S."/>
            <person name="Haque M.S."/>
            <person name="Islam M.M."/>
            <person name="Emdad E.M."/>
            <person name="Halim A."/>
            <person name="Hossen Q.M.M."/>
            <person name="Hossain M.Z."/>
            <person name="Ahmed B."/>
            <person name="Rahim S."/>
            <person name="Rahman M.S."/>
            <person name="Alam M.M."/>
            <person name="Hou S."/>
            <person name="Wan X."/>
            <person name="Saito J.A."/>
            <person name="Alam M."/>
        </authorList>
    </citation>
    <scope>NUCLEOTIDE SEQUENCE [LARGE SCALE GENOMIC DNA]</scope>
    <source>
        <strain evidence="1 2">MS6</strain>
    </source>
</reference>
<dbReference type="Proteomes" id="UP000007129">
    <property type="component" value="Unassembled WGS sequence"/>
</dbReference>
<evidence type="ECO:0000313" key="1">
    <source>
        <dbReference type="EMBL" id="EKG17401.1"/>
    </source>
</evidence>
<dbReference type="AlphaFoldDB" id="K2R4T1"/>
<feature type="non-terminal residue" evidence="1">
    <location>
        <position position="1"/>
    </location>
</feature>
<accession>K2R4T1</accession>
<dbReference type="HOGENOM" id="CLU_3210220_0_0_1"/>
<sequence length="45" mass="5539">NRGYSSPFCGRLDRHLDRIRRGTYLWRDLVSSRRRHPIKRIGRKM</sequence>
<dbReference type="VEuPathDB" id="FungiDB:MPH_05469"/>
<protein>
    <submittedName>
        <fullName evidence="1">Uncharacterized protein</fullName>
    </submittedName>
</protein>